<dbReference type="InterPro" id="IPR012257">
    <property type="entry name" value="Glc_ox_4Fe-4S"/>
</dbReference>
<dbReference type="Pfam" id="PF02754">
    <property type="entry name" value="CCG"/>
    <property type="match status" value="2"/>
</dbReference>
<dbReference type="OrthoDB" id="9765258at2"/>
<keyword evidence="5 6" id="KW-0411">Iron-sulfur</keyword>
<evidence type="ECO:0000256" key="6">
    <source>
        <dbReference type="PIRNR" id="PIRNR000139"/>
    </source>
</evidence>
<dbReference type="GO" id="GO:0051539">
    <property type="term" value="F:4 iron, 4 sulfur cluster binding"/>
    <property type="evidence" value="ECO:0007669"/>
    <property type="project" value="UniProtKB-UniRule"/>
</dbReference>
<dbReference type="GO" id="GO:0046872">
    <property type="term" value="F:metal ion binding"/>
    <property type="evidence" value="ECO:0007669"/>
    <property type="project" value="UniProtKB-UniRule"/>
</dbReference>
<keyword evidence="3" id="KW-0677">Repeat</keyword>
<keyword evidence="1 6" id="KW-0004">4Fe-4S</keyword>
<comment type="function">
    <text evidence="6">Component of a complex that catalyzes the oxidation of glycolate to glyoxylate.</text>
</comment>
<keyword evidence="9" id="KW-1185">Reference proteome</keyword>
<keyword evidence="2 6" id="KW-0479">Metal-binding</keyword>
<feature type="domain" description="4Fe-4S ferredoxin-type" evidence="7">
    <location>
        <begin position="14"/>
        <end position="45"/>
    </location>
</feature>
<comment type="cofactor">
    <cofactor evidence="6">
        <name>[4Fe-4S] cluster</name>
        <dbReference type="ChEBI" id="CHEBI:49883"/>
    </cofactor>
    <text evidence="6">Binds 2 [4Fe-4S] clusters.</text>
</comment>
<evidence type="ECO:0000256" key="3">
    <source>
        <dbReference type="ARBA" id="ARBA00022737"/>
    </source>
</evidence>
<evidence type="ECO:0000313" key="9">
    <source>
        <dbReference type="Proteomes" id="UP000198814"/>
    </source>
</evidence>
<dbReference type="STRING" id="42354.SAMN05216333_1172"/>
<dbReference type="RefSeq" id="WP_090320217.1">
    <property type="nucleotide sequence ID" value="NZ_FNOE01000018.1"/>
</dbReference>
<comment type="catalytic activity">
    <reaction evidence="6">
        <text>(R)-lactate + A = pyruvate + AH2</text>
        <dbReference type="Rhea" id="RHEA:15089"/>
        <dbReference type="ChEBI" id="CHEBI:13193"/>
        <dbReference type="ChEBI" id="CHEBI:15361"/>
        <dbReference type="ChEBI" id="CHEBI:16004"/>
        <dbReference type="ChEBI" id="CHEBI:17499"/>
    </reaction>
</comment>
<protein>
    <recommendedName>
        <fullName evidence="6">Glycolate oxidase iron-sulfur subunit</fullName>
        <ecNumber evidence="6">1.1.99.14</ecNumber>
    </recommendedName>
</protein>
<gene>
    <name evidence="8" type="ORF">SAMN05216333_1172</name>
</gene>
<evidence type="ECO:0000259" key="7">
    <source>
        <dbReference type="PROSITE" id="PS51379"/>
    </source>
</evidence>
<comment type="catalytic activity">
    <reaction evidence="6">
        <text>glycolate + A = glyoxylate + AH2</text>
        <dbReference type="Rhea" id="RHEA:21264"/>
        <dbReference type="ChEBI" id="CHEBI:13193"/>
        <dbReference type="ChEBI" id="CHEBI:17499"/>
        <dbReference type="ChEBI" id="CHEBI:29805"/>
        <dbReference type="ChEBI" id="CHEBI:36655"/>
        <dbReference type="EC" id="1.1.99.14"/>
    </reaction>
</comment>
<name>A0A1H8S717_9PROT</name>
<dbReference type="InterPro" id="IPR009051">
    <property type="entry name" value="Helical_ferredxn"/>
</dbReference>
<evidence type="ECO:0000313" key="8">
    <source>
        <dbReference type="EMBL" id="SEO73943.1"/>
    </source>
</evidence>
<keyword evidence="6" id="KW-0813">Transport</keyword>
<dbReference type="PROSITE" id="PS00198">
    <property type="entry name" value="4FE4S_FER_1"/>
    <property type="match status" value="1"/>
</dbReference>
<dbReference type="GO" id="GO:0019154">
    <property type="term" value="F:glycolate dehydrogenase activity"/>
    <property type="evidence" value="ECO:0007669"/>
    <property type="project" value="UniProtKB-EC"/>
</dbReference>
<dbReference type="InterPro" id="IPR017900">
    <property type="entry name" value="4Fe4S_Fe_S_CS"/>
</dbReference>
<dbReference type="FunFam" id="1.10.1060.10:FF:000012">
    <property type="entry name" value="Glycolate oxidase iron-sulfur subunit"/>
    <property type="match status" value="1"/>
</dbReference>
<dbReference type="InterPro" id="IPR017896">
    <property type="entry name" value="4Fe4S_Fe-S-bd"/>
</dbReference>
<dbReference type="InterPro" id="IPR004017">
    <property type="entry name" value="Cys_rich_dom"/>
</dbReference>
<dbReference type="NCBIfam" id="NF008434">
    <property type="entry name" value="PRK11274.1"/>
    <property type="match status" value="1"/>
</dbReference>
<accession>A0A1H8S717</accession>
<dbReference type="PANTHER" id="PTHR32479:SF17">
    <property type="entry name" value="GLYCOLATE OXIDASE IRON-SULFUR SUBUNIT"/>
    <property type="match status" value="1"/>
</dbReference>
<evidence type="ECO:0000256" key="1">
    <source>
        <dbReference type="ARBA" id="ARBA00022485"/>
    </source>
</evidence>
<dbReference type="PROSITE" id="PS51379">
    <property type="entry name" value="4FE4S_FER_2"/>
    <property type="match status" value="2"/>
</dbReference>
<dbReference type="Gene3D" id="1.10.1060.10">
    <property type="entry name" value="Alpha-helical ferredoxin"/>
    <property type="match status" value="1"/>
</dbReference>
<evidence type="ECO:0000256" key="2">
    <source>
        <dbReference type="ARBA" id="ARBA00022723"/>
    </source>
</evidence>
<sequence>MQTKLADFIKNSPQGQEADAILRSCVHCGFCLATCPTYQILGDELDSPRGRIYLMKQMLEGQPVTQKTQLHLDRCLTCRACETTCPSGVRYGALVDIGRAMVEQQVKRDTQSEVLRFTLRKVLPNAWVFNTLFKAGQLVRPFLPQSLKRKIPPKLSSAKAWPESRHARKMLVLEGCVQPSLAPNINAATARVLDHLGISLMKAENAGCCGAVAFHLNAQQDGLDYMRRNIDAWWPWVERAEVDAIVVTASGCGVTVKEYGHFLQHDLVYAGKAAKVSALAKDIGEIVHAELDKIEQLLAQQRIKAGKTKLSFHSPCTLQHGMQIRGVVEKILHSAGFDLTAVPNAHLCCGSAGTYSILQPELSQQLLKNKVTALESGKPDQIATANIGCLMHLQTGTTLSVKHWIELLDERLSGS</sequence>
<proteinExistence type="predicted"/>
<keyword evidence="4 6" id="KW-0408">Iron</keyword>
<feature type="domain" description="4Fe-4S ferredoxin-type" evidence="7">
    <location>
        <begin position="66"/>
        <end position="89"/>
    </location>
</feature>
<organism evidence="8 9">
    <name type="scientific">Nitrosomonas oligotropha</name>
    <dbReference type="NCBI Taxonomy" id="42354"/>
    <lineage>
        <taxon>Bacteria</taxon>
        <taxon>Pseudomonadati</taxon>
        <taxon>Pseudomonadota</taxon>
        <taxon>Betaproteobacteria</taxon>
        <taxon>Nitrosomonadales</taxon>
        <taxon>Nitrosomonadaceae</taxon>
        <taxon>Nitrosomonas</taxon>
    </lineage>
</organism>
<dbReference type="PIRSF" id="PIRSF000139">
    <property type="entry name" value="Glc_ox_4Fe-4S"/>
    <property type="match status" value="1"/>
</dbReference>
<reference evidence="9" key="1">
    <citation type="submission" date="2016-10" db="EMBL/GenBank/DDBJ databases">
        <authorList>
            <person name="Varghese N."/>
            <person name="Submissions S."/>
        </authorList>
    </citation>
    <scope>NUCLEOTIDE SEQUENCE [LARGE SCALE GENOMIC DNA]</scope>
    <source>
        <strain evidence="9">Nm76</strain>
    </source>
</reference>
<dbReference type="EC" id="1.1.99.14" evidence="6"/>
<evidence type="ECO:0000256" key="5">
    <source>
        <dbReference type="ARBA" id="ARBA00023014"/>
    </source>
</evidence>
<dbReference type="Pfam" id="PF13183">
    <property type="entry name" value="Fer4_8"/>
    <property type="match status" value="1"/>
</dbReference>
<dbReference type="SUPFAM" id="SSF54862">
    <property type="entry name" value="4Fe-4S ferredoxins"/>
    <property type="match status" value="1"/>
</dbReference>
<keyword evidence="6" id="KW-0249">Electron transport</keyword>
<dbReference type="EMBL" id="FODO01000017">
    <property type="protein sequence ID" value="SEO73943.1"/>
    <property type="molecule type" value="Genomic_DNA"/>
</dbReference>
<evidence type="ECO:0000256" key="4">
    <source>
        <dbReference type="ARBA" id="ARBA00023004"/>
    </source>
</evidence>
<dbReference type="PANTHER" id="PTHR32479">
    <property type="entry name" value="GLYCOLATE OXIDASE IRON-SULFUR SUBUNIT"/>
    <property type="match status" value="1"/>
</dbReference>
<dbReference type="AlphaFoldDB" id="A0A1H8S717"/>
<dbReference type="Proteomes" id="UP000198814">
    <property type="component" value="Unassembled WGS sequence"/>
</dbReference>